<dbReference type="FunFam" id="3.40.50.11210:FF:000001">
    <property type="entry name" value="Ral GTPase-activating protein subunit alpha-1 isoform 1"/>
    <property type="match status" value="1"/>
</dbReference>
<organism evidence="4">
    <name type="scientific">Menopon gallinae</name>
    <name type="common">poultry shaft louse</name>
    <dbReference type="NCBI Taxonomy" id="328185"/>
    <lineage>
        <taxon>Eukaryota</taxon>
        <taxon>Metazoa</taxon>
        <taxon>Ecdysozoa</taxon>
        <taxon>Arthropoda</taxon>
        <taxon>Hexapoda</taxon>
        <taxon>Insecta</taxon>
        <taxon>Pterygota</taxon>
        <taxon>Neoptera</taxon>
        <taxon>Paraneoptera</taxon>
        <taxon>Psocodea</taxon>
        <taxon>Troctomorpha</taxon>
        <taxon>Phthiraptera</taxon>
        <taxon>Amblycera</taxon>
        <taxon>Menoponidae</taxon>
        <taxon>Menopon</taxon>
    </lineage>
</organism>
<reference evidence="4" key="1">
    <citation type="journal article" date="2024" name="Gigascience">
        <title>Chromosome-level genome of the poultry shaft louse Menopon gallinae provides insight into the host-switching and adaptive evolution of parasitic lice.</title>
        <authorList>
            <person name="Xu Y."/>
            <person name="Ma L."/>
            <person name="Liu S."/>
            <person name="Liang Y."/>
            <person name="Liu Q."/>
            <person name="He Z."/>
            <person name="Tian L."/>
            <person name="Duan Y."/>
            <person name="Cai W."/>
            <person name="Li H."/>
            <person name="Song F."/>
        </authorList>
    </citation>
    <scope>NUCLEOTIDE SEQUENCE</scope>
    <source>
        <strain evidence="4">Cailab_2023a</strain>
    </source>
</reference>
<dbReference type="EMBL" id="JARGDH010000004">
    <property type="protein sequence ID" value="KAL0270123.1"/>
    <property type="molecule type" value="Genomic_DNA"/>
</dbReference>
<dbReference type="Gene3D" id="3.40.50.11210">
    <property type="entry name" value="Rap/Ran-GAP"/>
    <property type="match status" value="1"/>
</dbReference>
<dbReference type="PANTHER" id="PTHR10063:SF11">
    <property type="entry name" value="RHO GTPASE-ACTIVATING PROTEIN CG5521-RELATED"/>
    <property type="match status" value="1"/>
</dbReference>
<accession>A0AAW2HJS4</accession>
<keyword evidence="1" id="KW-0343">GTPase activation</keyword>
<dbReference type="AlphaFoldDB" id="A0AAW2HJS4"/>
<evidence type="ECO:0000256" key="1">
    <source>
        <dbReference type="ARBA" id="ARBA00022468"/>
    </source>
</evidence>
<evidence type="ECO:0000313" key="4">
    <source>
        <dbReference type="EMBL" id="KAL0270124.1"/>
    </source>
</evidence>
<evidence type="ECO:0000256" key="2">
    <source>
        <dbReference type="SAM" id="MobiDB-lite"/>
    </source>
</evidence>
<dbReference type="PROSITE" id="PS50085">
    <property type="entry name" value="RAPGAP"/>
    <property type="match status" value="1"/>
</dbReference>
<proteinExistence type="predicted"/>
<feature type="region of interest" description="Disordered" evidence="2">
    <location>
        <begin position="1010"/>
        <end position="1050"/>
    </location>
</feature>
<dbReference type="GO" id="GO:0005737">
    <property type="term" value="C:cytoplasm"/>
    <property type="evidence" value="ECO:0007669"/>
    <property type="project" value="TreeGrafter"/>
</dbReference>
<dbReference type="InterPro" id="IPR000331">
    <property type="entry name" value="Rap/Ran_GAP_dom"/>
</dbReference>
<feature type="region of interest" description="Disordered" evidence="2">
    <location>
        <begin position="706"/>
        <end position="727"/>
    </location>
</feature>
<sequence>MAQHGLGEARGEPDSNAVAVAGPVFGRGDEFHEGFADAFGFRGSRFVKFGLQRRRRGRQERMGGGTIRGWFPDVAVVLWRRMLGALGDVNRLPDPNIHAQVFEYLVELWDTLAKIYANQGVPEEGNTPPPPTLTPPLTLFAPWCFKALDLPDSYQRGKVNAYRLLCRMALGAGTWSLSSGHLAHLYRALHTGLAGPHPVIVYTLLKSLGPRFLSRQLPGYSLLLLDLISASNAVLESSDLQTAPRLEAASILGSVLSLPYMVSQAPSLDPRSPSLGVLNCAGAKDLVIASLLRCAKREVSGTARSTALSALAAFAYTELSGSSPHPSVESAFDVILLALRFKQRAVGFVACDLLFALADHSSCLFSKFPSIPRKVVKALANALGCLGTNSGPLGPVLAITLGEWAMRFPVDLLLTDKQPDTLLLIIFTVLNELANGADSVDVSPAEFPKEMTSDWENSVKVDDLRSSRKLSDQSWDKNNLALACRAVLMHLVSHLGHFPMGLGAARLSSLVQEHDDVPELGNELSMKLFFAPNVQFMLVRNSLMSMIEVEYLQAPGGGFTAGLATAQSQARVLLRDLANKASWDASALYCTPQDLSHVRKIPRSRCYSKEKAEEPPMSLLMQCTPPRCTLRHRPPHILPDFSNAAPDMDSLHDLLRYIGYTSSECLENPDLNLSEPGPTPPPLMKQIEAEVISAILAQRTYESDYKQFSEPTKKSCPPREPEAQRSPFQQCRQLLSQLGLTGWERRPQIQLLAPSERLLRELRNLDTQRGRETHKVAVIYVAAGQEDKTSILSNKGGSQAYEQFVAGLAWEVELASHTGFSGGLGSGCGDTAPYYATAFTEMLFHVSTRMPSDTEESLLQKMRHLGNDEVHVVWSEHNRDYRRSSLPTEFCDVLIVVYPLPDSLYRVTVDTKSEMPVFGPLWNEAIVEGRALAGLVRATAAAASRAKRRTLPHYQTYYQERFTSLSGVIENHKDPRSFEEFIAAVHSPGTASSGQYRTGQPPLAKALIDPYTKSGQSTPESRVADKISPQAPKKLFFRTEAESPTFSRAK</sequence>
<dbReference type="SUPFAM" id="SSF111347">
    <property type="entry name" value="Rap/Ran-GAP"/>
    <property type="match status" value="1"/>
</dbReference>
<dbReference type="GO" id="GO:0051056">
    <property type="term" value="P:regulation of small GTPase mediated signal transduction"/>
    <property type="evidence" value="ECO:0007669"/>
    <property type="project" value="InterPro"/>
</dbReference>
<feature type="domain" description="Rap-GAP" evidence="3">
    <location>
        <begin position="762"/>
        <end position="968"/>
    </location>
</feature>
<feature type="compositionally biased region" description="Basic and acidic residues" evidence="2">
    <location>
        <begin position="706"/>
        <end position="723"/>
    </location>
</feature>
<dbReference type="InterPro" id="IPR027107">
    <property type="entry name" value="Tuberin/Ral-act_asu"/>
</dbReference>
<dbReference type="SUPFAM" id="SSF48371">
    <property type="entry name" value="ARM repeat"/>
    <property type="match status" value="1"/>
</dbReference>
<dbReference type="EMBL" id="JARGDH010000004">
    <property type="protein sequence ID" value="KAL0270122.1"/>
    <property type="molecule type" value="Genomic_DNA"/>
</dbReference>
<dbReference type="GO" id="GO:0005634">
    <property type="term" value="C:nucleus"/>
    <property type="evidence" value="ECO:0007669"/>
    <property type="project" value="InterPro"/>
</dbReference>
<dbReference type="InterPro" id="IPR016024">
    <property type="entry name" value="ARM-type_fold"/>
</dbReference>
<dbReference type="PANTHER" id="PTHR10063">
    <property type="entry name" value="TUBERIN"/>
    <property type="match status" value="1"/>
</dbReference>
<dbReference type="InterPro" id="IPR035974">
    <property type="entry name" value="Rap/Ran-GAP_sf"/>
</dbReference>
<evidence type="ECO:0000259" key="3">
    <source>
        <dbReference type="PROSITE" id="PS50085"/>
    </source>
</evidence>
<dbReference type="GO" id="GO:0005096">
    <property type="term" value="F:GTPase activator activity"/>
    <property type="evidence" value="ECO:0007669"/>
    <property type="project" value="UniProtKB-KW"/>
</dbReference>
<gene>
    <name evidence="4" type="ORF">PYX00_007629</name>
</gene>
<dbReference type="EMBL" id="JARGDH010000004">
    <property type="protein sequence ID" value="KAL0270124.1"/>
    <property type="molecule type" value="Genomic_DNA"/>
</dbReference>
<name>A0AAW2HJS4_9NEOP</name>
<dbReference type="Pfam" id="PF02145">
    <property type="entry name" value="Rap_GAP"/>
    <property type="match status" value="1"/>
</dbReference>
<comment type="caution">
    <text evidence="4">The sequence shown here is derived from an EMBL/GenBank/DDBJ whole genome shotgun (WGS) entry which is preliminary data.</text>
</comment>
<protein>
    <recommendedName>
        <fullName evidence="3">Rap-GAP domain-containing protein</fullName>
    </recommendedName>
</protein>